<evidence type="ECO:0000313" key="7">
    <source>
        <dbReference type="Proteomes" id="UP001629230"/>
    </source>
</evidence>
<feature type="transmembrane region" description="Helical" evidence="5">
    <location>
        <begin position="102"/>
        <end position="128"/>
    </location>
</feature>
<evidence type="ECO:0000256" key="5">
    <source>
        <dbReference type="SAM" id="Phobius"/>
    </source>
</evidence>
<keyword evidence="3 5" id="KW-1133">Transmembrane helix</keyword>
<evidence type="ECO:0000313" key="6">
    <source>
        <dbReference type="EMBL" id="MFM0003728.1"/>
    </source>
</evidence>
<accession>A0ABW9AUP6</accession>
<dbReference type="Proteomes" id="UP001629230">
    <property type="component" value="Unassembled WGS sequence"/>
</dbReference>
<dbReference type="RefSeq" id="WP_408178733.1">
    <property type="nucleotide sequence ID" value="NZ_JAQQEZ010000015.1"/>
</dbReference>
<comment type="subcellular location">
    <subcellularLocation>
        <location evidence="1">Membrane</location>
        <topology evidence="1">Multi-pass membrane protein</topology>
    </subcellularLocation>
</comment>
<feature type="transmembrane region" description="Helical" evidence="5">
    <location>
        <begin position="314"/>
        <end position="341"/>
    </location>
</feature>
<sequence>MLKPRHFPHWIVGPPHDPVDPGTRRRLLLTAVLASAGLGANGLSSACYGPEKAFLALGSHPELGPVLAVATAMTVLILALAYTQIIELFPSGGGNYKVVSQLLGPGIGLIAGSALLVDYVLTIVVSLVSGTDGLFSVLPASAQTHKQAVEIGLLMLLVALNLRGVSDAIRFLLPVVLAFLPSHGFLIVYGIASSANSVPAAVTHTVTGAHGLSQQIGWPLVAALLLRAYSLGGSSFTGIEAIANNVNLLARPRYRTGRTTLLSVALMLGFIAGGILLLFTLRGVRPVYGQTLNAVAFGTVIAKLPMVPFARSTLLLVVLALEGAILFVAANSILIFAPSLLGSMATDSWLPHRFCNLSSRLVRQNGVVFVGGCALVILIATHGELGVLVVLYSINVFLSLALAKTGLCRYWWTRRAEVRHWQLRLPVAGAGFLIATMILLVTLTQKFFAGGWATLCVTLLVIAGCVAVRRHYRWVEERRNEMDTLFALPAQELAAARAIRSMPEAGEQVAVLLVTEHWGSAIHTLLWIQRLFPGRFRSVVLVSVVKVQADALGTSEALRRKHERLENSLEQLEAICGSAGLGASRMVGHGTDAIAELERLILESVARFPGRVCFTNQLMLPGNRRFSELLHNQTALGLQRRLHLDGIPLVVLPITLR</sequence>
<feature type="transmembrane region" description="Helical" evidence="5">
    <location>
        <begin position="385"/>
        <end position="403"/>
    </location>
</feature>
<proteinExistence type="predicted"/>
<comment type="caution">
    <text evidence="6">The sequence shown here is derived from an EMBL/GenBank/DDBJ whole genome shotgun (WGS) entry which is preliminary data.</text>
</comment>
<feature type="transmembrane region" description="Helical" evidence="5">
    <location>
        <begin position="62"/>
        <end position="82"/>
    </location>
</feature>
<evidence type="ECO:0000256" key="1">
    <source>
        <dbReference type="ARBA" id="ARBA00004141"/>
    </source>
</evidence>
<feature type="transmembrane region" description="Helical" evidence="5">
    <location>
        <begin position="171"/>
        <end position="192"/>
    </location>
</feature>
<dbReference type="InterPro" id="IPR002293">
    <property type="entry name" value="AA/rel_permease1"/>
</dbReference>
<keyword evidence="4 5" id="KW-0472">Membrane</keyword>
<dbReference type="PANTHER" id="PTHR47704:SF1">
    <property type="entry name" value="POTASSIUM TRANSPORTER KIMA"/>
    <property type="match status" value="1"/>
</dbReference>
<evidence type="ECO:0000256" key="2">
    <source>
        <dbReference type="ARBA" id="ARBA00022692"/>
    </source>
</evidence>
<feature type="transmembrane region" description="Helical" evidence="5">
    <location>
        <begin position="148"/>
        <end position="164"/>
    </location>
</feature>
<protein>
    <submittedName>
        <fullName evidence="6">APC family permease</fullName>
    </submittedName>
</protein>
<evidence type="ECO:0000256" key="3">
    <source>
        <dbReference type="ARBA" id="ARBA00022989"/>
    </source>
</evidence>
<dbReference type="EMBL" id="JAQQEZ010000015">
    <property type="protein sequence ID" value="MFM0003728.1"/>
    <property type="molecule type" value="Genomic_DNA"/>
</dbReference>
<organism evidence="6 7">
    <name type="scientific">Paraburkholderia dipogonis</name>
    <dbReference type="NCBI Taxonomy" id="1211383"/>
    <lineage>
        <taxon>Bacteria</taxon>
        <taxon>Pseudomonadati</taxon>
        <taxon>Pseudomonadota</taxon>
        <taxon>Betaproteobacteria</taxon>
        <taxon>Burkholderiales</taxon>
        <taxon>Burkholderiaceae</taxon>
        <taxon>Paraburkholderia</taxon>
    </lineage>
</organism>
<reference evidence="6 7" key="1">
    <citation type="journal article" date="2024" name="Chem. Sci.">
        <title>Discovery of megapolipeptins by genome mining of a Burkholderiales bacteria collection.</title>
        <authorList>
            <person name="Paulo B.S."/>
            <person name="Recchia M.J.J."/>
            <person name="Lee S."/>
            <person name="Fergusson C.H."/>
            <person name="Romanowski S.B."/>
            <person name="Hernandez A."/>
            <person name="Krull N."/>
            <person name="Liu D.Y."/>
            <person name="Cavanagh H."/>
            <person name="Bos A."/>
            <person name="Gray C.A."/>
            <person name="Murphy B.T."/>
            <person name="Linington R.G."/>
            <person name="Eustaquio A.S."/>
        </authorList>
    </citation>
    <scope>NUCLEOTIDE SEQUENCE [LARGE SCALE GENOMIC DNA]</scope>
    <source>
        <strain evidence="6 7">RL17-350-BIC-A</strain>
    </source>
</reference>
<feature type="transmembrane region" description="Helical" evidence="5">
    <location>
        <begin position="216"/>
        <end position="239"/>
    </location>
</feature>
<name>A0ABW9AUP6_9BURK</name>
<feature type="transmembrane region" description="Helical" evidence="5">
    <location>
        <begin position="449"/>
        <end position="468"/>
    </location>
</feature>
<keyword evidence="7" id="KW-1185">Reference proteome</keyword>
<dbReference type="Pfam" id="PF13520">
    <property type="entry name" value="AA_permease_2"/>
    <property type="match status" value="1"/>
</dbReference>
<gene>
    <name evidence="6" type="ORF">PQR57_22210</name>
</gene>
<dbReference type="Gene3D" id="1.20.1740.10">
    <property type="entry name" value="Amino acid/polyamine transporter I"/>
    <property type="match status" value="1"/>
</dbReference>
<dbReference type="InterPro" id="IPR053153">
    <property type="entry name" value="APC_K+_Transporter"/>
</dbReference>
<keyword evidence="2 5" id="KW-0812">Transmembrane</keyword>
<feature type="transmembrane region" description="Helical" evidence="5">
    <location>
        <begin position="423"/>
        <end position="443"/>
    </location>
</feature>
<evidence type="ECO:0000256" key="4">
    <source>
        <dbReference type="ARBA" id="ARBA00023136"/>
    </source>
</evidence>
<feature type="transmembrane region" description="Helical" evidence="5">
    <location>
        <begin position="361"/>
        <end position="379"/>
    </location>
</feature>
<dbReference type="PANTHER" id="PTHR47704">
    <property type="entry name" value="POTASSIUM TRANSPORTER KIMA"/>
    <property type="match status" value="1"/>
</dbReference>
<feature type="transmembrane region" description="Helical" evidence="5">
    <location>
        <begin position="260"/>
        <end position="281"/>
    </location>
</feature>